<name>A0ABY7X2W6_9BACL</name>
<evidence type="ECO:0000313" key="2">
    <source>
        <dbReference type="Proteomes" id="UP001221519"/>
    </source>
</evidence>
<gene>
    <name evidence="1" type="ORF">PUW25_12815</name>
</gene>
<dbReference type="EMBL" id="CP118108">
    <property type="protein sequence ID" value="WDI00198.1"/>
    <property type="molecule type" value="Genomic_DNA"/>
</dbReference>
<evidence type="ECO:0000313" key="1">
    <source>
        <dbReference type="EMBL" id="WDI00198.1"/>
    </source>
</evidence>
<accession>A0ABY7X2W6</accession>
<dbReference type="Proteomes" id="UP001221519">
    <property type="component" value="Chromosome"/>
</dbReference>
<reference evidence="1 2" key="1">
    <citation type="submission" date="2023-02" db="EMBL/GenBank/DDBJ databases">
        <title>Pathogen: clinical or host-associated sample.</title>
        <authorList>
            <person name="Hergert J."/>
            <person name="Casey R."/>
            <person name="Wagner J."/>
            <person name="Young E.L."/>
            <person name="Oakeson K.F."/>
        </authorList>
    </citation>
    <scope>NUCLEOTIDE SEQUENCE [LARGE SCALE GENOMIC DNA]</scope>
    <source>
        <strain evidence="1 2">2022CK-00829</strain>
    </source>
</reference>
<organism evidence="1 2">
    <name type="scientific">Paenibacillus urinalis</name>
    <dbReference type="NCBI Taxonomy" id="521520"/>
    <lineage>
        <taxon>Bacteria</taxon>
        <taxon>Bacillati</taxon>
        <taxon>Bacillota</taxon>
        <taxon>Bacilli</taxon>
        <taxon>Bacillales</taxon>
        <taxon>Paenibacillaceae</taxon>
        <taxon>Paenibacillus</taxon>
    </lineage>
</organism>
<keyword evidence="2" id="KW-1185">Reference proteome</keyword>
<dbReference type="RefSeq" id="WP_076314030.1">
    <property type="nucleotide sequence ID" value="NZ_CP118106.1"/>
</dbReference>
<protein>
    <submittedName>
        <fullName evidence="1">Uncharacterized protein</fullName>
    </submittedName>
</protein>
<sequence length="97" mass="11444">MSGYPIEYRFEKGYFLIHYSATKYREGDIAVVKLLDRPFKDKVEMMLNTKNYACATKVEFLNFDPVTNEKPELLSVGRSMEQSEFDRMWDTMNGYFG</sequence>
<proteinExistence type="predicted"/>